<keyword evidence="1" id="KW-0808">Transferase</keyword>
<proteinExistence type="predicted"/>
<dbReference type="PANTHER" id="PTHR43861">
    <property type="entry name" value="TRANS-ACONITATE 2-METHYLTRANSFERASE-RELATED"/>
    <property type="match status" value="1"/>
</dbReference>
<comment type="caution">
    <text evidence="1">The sequence shown here is derived from an EMBL/GenBank/DDBJ whole genome shotgun (WGS) entry which is preliminary data.</text>
</comment>
<keyword evidence="1" id="KW-0489">Methyltransferase</keyword>
<reference evidence="1" key="1">
    <citation type="submission" date="2021-11" db="EMBL/GenBank/DDBJ databases">
        <title>Description of novel Flavobacterium species.</title>
        <authorList>
            <person name="Saticioglu I.B."/>
            <person name="Ay H."/>
            <person name="Altun S."/>
            <person name="Duman M."/>
        </authorList>
    </citation>
    <scope>NUCLEOTIDE SEQUENCE</scope>
    <source>
        <strain evidence="1">F-65</strain>
    </source>
</reference>
<gene>
    <name evidence="1" type="ORF">LNQ49_01765</name>
</gene>
<name>A0ABS8MNI2_9FLAO</name>
<dbReference type="Proteomes" id="UP001430919">
    <property type="component" value="Unassembled WGS sequence"/>
</dbReference>
<evidence type="ECO:0000313" key="1">
    <source>
        <dbReference type="EMBL" id="MCC9070329.1"/>
    </source>
</evidence>
<dbReference type="CDD" id="cd02440">
    <property type="entry name" value="AdoMet_MTases"/>
    <property type="match status" value="1"/>
</dbReference>
<dbReference type="RefSeq" id="WP_229987065.1">
    <property type="nucleotide sequence ID" value="NZ_JAJJMO010000001.1"/>
</dbReference>
<dbReference type="EMBL" id="JAJJMO010000001">
    <property type="protein sequence ID" value="MCC9070329.1"/>
    <property type="molecule type" value="Genomic_DNA"/>
</dbReference>
<dbReference type="InterPro" id="IPR008715">
    <property type="entry name" value="SAM-MeTfrase_NodS-like"/>
</dbReference>
<dbReference type="Pfam" id="PF05401">
    <property type="entry name" value="NodS"/>
    <property type="match status" value="1"/>
</dbReference>
<evidence type="ECO:0000313" key="2">
    <source>
        <dbReference type="Proteomes" id="UP001430919"/>
    </source>
</evidence>
<organism evidence="1 2">
    <name type="scientific">Flavobacterium pisciphilum</name>
    <dbReference type="NCBI Taxonomy" id="2893755"/>
    <lineage>
        <taxon>Bacteria</taxon>
        <taxon>Pseudomonadati</taxon>
        <taxon>Bacteroidota</taxon>
        <taxon>Flavobacteriia</taxon>
        <taxon>Flavobacteriales</taxon>
        <taxon>Flavobacteriaceae</taxon>
        <taxon>Flavobacterium</taxon>
    </lineage>
</organism>
<keyword evidence="2" id="KW-1185">Reference proteome</keyword>
<dbReference type="GO" id="GO:0008168">
    <property type="term" value="F:methyltransferase activity"/>
    <property type="evidence" value="ECO:0007669"/>
    <property type="project" value="UniProtKB-KW"/>
</dbReference>
<dbReference type="GO" id="GO:0032259">
    <property type="term" value="P:methylation"/>
    <property type="evidence" value="ECO:0007669"/>
    <property type="project" value="UniProtKB-KW"/>
</dbReference>
<dbReference type="InterPro" id="IPR029063">
    <property type="entry name" value="SAM-dependent_MTases_sf"/>
</dbReference>
<dbReference type="SUPFAM" id="SSF53335">
    <property type="entry name" value="S-adenosyl-L-methionine-dependent methyltransferases"/>
    <property type="match status" value="1"/>
</dbReference>
<accession>A0ABS8MNI2</accession>
<sequence>MTLNKSNTKSNFSQFLIKVEKFRKKCSWNYKYALGKWDFMTEEKTRYEKIIEFIKATHIDKPRILDLGCGYGALNSYLKESDYSTITGVDLSATAICRAKKQNFINSSFITADLNQYNTNEQYDIVIFNEVLYYLEDQENIVSRFVKDTDSSYLIISLFKNSDNVMEAVPNEYVLLKTELVKQSNEIFWHIYLYKIKTKIQSLILFLHADVNDLALFF</sequence>
<protein>
    <submittedName>
        <fullName evidence="1">Class I SAM-dependent methyltransferase</fullName>
    </submittedName>
</protein>
<dbReference type="Gene3D" id="3.40.50.150">
    <property type="entry name" value="Vaccinia Virus protein VP39"/>
    <property type="match status" value="1"/>
</dbReference>